<dbReference type="HOGENOM" id="CLU_1011266_0_0_5"/>
<feature type="region of interest" description="Disordered" evidence="1">
    <location>
        <begin position="117"/>
        <end position="189"/>
    </location>
</feature>
<evidence type="ECO:0000313" key="2">
    <source>
        <dbReference type="EMBL" id="EAS49982.1"/>
    </source>
</evidence>
<feature type="compositionally biased region" description="Basic residues" evidence="1">
    <location>
        <begin position="44"/>
        <end position="85"/>
    </location>
</feature>
<dbReference type="EMBL" id="AAPJ01000003">
    <property type="protein sequence ID" value="EAS49982.1"/>
    <property type="molecule type" value="Genomic_DNA"/>
</dbReference>
<comment type="caution">
    <text evidence="2">The sequence shown here is derived from an EMBL/GenBank/DDBJ whole genome shotgun (WGS) entry which is preliminary data.</text>
</comment>
<sequence>MPRATRAPAPAAASQWPTRVPANQARTVVMRRHLRTSGATGATRSRHRAARRRPRGRRRRPRRMPAPPRRRRASGCRRPDRRGHRPERQPPRAAPSPGRARRRRPWRWRPCRRWAARQRASCRGSRALPGAASPSGSTSPAPRRRPPSRRAPSGRRPPRASRSGRSRRPPRAGHRPGARLGEAIGQRRGAFPITRRGCAATFEVRMPKSVAHQRAKDKLAELLGSTYDAQAMAEILHRDNRDPALASAMRRLAEAAEDLERAATRAGRPLLSVVR</sequence>
<keyword evidence="3" id="KW-1185">Reference proteome</keyword>
<dbReference type="AlphaFoldDB" id="Q1YIY5"/>
<accession>Q1YIY5</accession>
<evidence type="ECO:0000313" key="3">
    <source>
        <dbReference type="Proteomes" id="UP000000321"/>
    </source>
</evidence>
<organism evidence="2 3">
    <name type="scientific">Aurantimonas manganoxydans (strain ATCC BAA-1229 / DSM 21871 / SI85-9A1)</name>
    <dbReference type="NCBI Taxonomy" id="287752"/>
    <lineage>
        <taxon>Bacteria</taxon>
        <taxon>Pseudomonadati</taxon>
        <taxon>Pseudomonadota</taxon>
        <taxon>Alphaproteobacteria</taxon>
        <taxon>Hyphomicrobiales</taxon>
        <taxon>Aurantimonadaceae</taxon>
        <taxon>Aurantimonas</taxon>
    </lineage>
</organism>
<feature type="compositionally biased region" description="Low complexity" evidence="1">
    <location>
        <begin position="124"/>
        <end position="141"/>
    </location>
</feature>
<protein>
    <submittedName>
        <fullName evidence="2">Uncharacterized protein</fullName>
    </submittedName>
</protein>
<feature type="region of interest" description="Disordered" evidence="1">
    <location>
        <begin position="1"/>
        <end position="105"/>
    </location>
</feature>
<gene>
    <name evidence="2" type="ORF">SI859A1_01335</name>
</gene>
<proteinExistence type="predicted"/>
<dbReference type="Proteomes" id="UP000000321">
    <property type="component" value="Unassembled WGS sequence"/>
</dbReference>
<feature type="compositionally biased region" description="Basic residues" evidence="1">
    <location>
        <begin position="142"/>
        <end position="177"/>
    </location>
</feature>
<dbReference type="BioCyc" id="AURANTIMONAS:SI859A1_01335-MONOMER"/>
<name>Q1YIY5_AURMS</name>
<reference evidence="2 3" key="1">
    <citation type="journal article" date="2008" name="Appl. Environ. Microbiol.">
        <title>Genomic insights into Mn(II) oxidation by the marine alphaproteobacterium Aurantimonas sp. strain SI85-9A1.</title>
        <authorList>
            <person name="Dick G.J."/>
            <person name="Podell S."/>
            <person name="Johnson H.A."/>
            <person name="Rivera-Espinoza Y."/>
            <person name="Bernier-Latmani R."/>
            <person name="McCarthy J.K."/>
            <person name="Torpey J.W."/>
            <person name="Clement B.G."/>
            <person name="Gaasterland T."/>
            <person name="Tebo B.M."/>
        </authorList>
    </citation>
    <scope>NUCLEOTIDE SEQUENCE [LARGE SCALE GENOMIC DNA]</scope>
    <source>
        <strain evidence="2 3">SI85-9A1</strain>
    </source>
</reference>
<feature type="compositionally biased region" description="Low complexity" evidence="1">
    <location>
        <begin position="1"/>
        <end position="13"/>
    </location>
</feature>
<evidence type="ECO:0000256" key="1">
    <source>
        <dbReference type="SAM" id="MobiDB-lite"/>
    </source>
</evidence>